<comment type="caution">
    <text evidence="1">The sequence shown here is derived from an EMBL/GenBank/DDBJ whole genome shotgun (WGS) entry which is preliminary data.</text>
</comment>
<dbReference type="EMBL" id="RKHL01000002">
    <property type="protein sequence ID" value="ROR76032.1"/>
    <property type="molecule type" value="Genomic_DNA"/>
</dbReference>
<evidence type="ECO:0000313" key="2">
    <source>
        <dbReference type="Proteomes" id="UP000266915"/>
    </source>
</evidence>
<proteinExistence type="predicted"/>
<dbReference type="RefSeq" id="WP_200811445.1">
    <property type="nucleotide sequence ID" value="NZ_FXAP01000007.1"/>
</dbReference>
<dbReference type="AlphaFoldDB" id="A0A3N2BLI1"/>
<gene>
    <name evidence="1" type="ORF">EDD42_3985</name>
</gene>
<name>A0A3N2BLI1_9MICO</name>
<evidence type="ECO:0000313" key="1">
    <source>
        <dbReference type="EMBL" id="ROR76032.1"/>
    </source>
</evidence>
<sequence>MSQSTQAPHPIKQAVTAKTANFLYYDIESLNNVFSLCAYSPRTNSVEVFFLVDPVEGSSLTEELRAHPFSTKLAAERIIAENPAFQVVDDLKRTINFHDLSTWLGNYALAQLFGVSDADSVNDPDSKSQFTNHLRPVCDTDPGYDPFLRHPYFVGYNSFSYDTTMLAAYFLEALSHLPKALAQKQAADYGFQPPKASIMRTHNDELFKDTYISYMPRYLVEGSVAQGKRWNSIPNKIRQAMINSGRHIDAARLNEAQQFVGLKRLLGGLGRQIMESDKLGAHNATVETVRDLYDLLAYNVSDVVGLAKLFQHPTFSSAFDLKKGLIDEYPETIYERSKFSSAPNISPKAVRKGRLTPDSSSAKLVGLILSPYGHLNDIRGVSFMYPSEMVAKERGIERVNVLDECRTFFYDGVSDPAARAQFDLVYAYYKSIEGKNFNASEEYADTYPDGDRAHVLSEIPKAPNNLPYFHADGSPSTCFATFSTGGIHGAEADWGAYGEELLAWSENEQLLADVKAAYPDPLVVRTTKGGVTLPNGRVVQHGEVLTAKATIKALTARSEAIAALGANPSPEQLDAIEQQYVGAGYKPAKPRPELFEQKVDGSTKLKPKYAFTSMARAIHEDFTSYYPNMLRNMSAFYNADLGEDRYAKILADKDRYGREMKIPGLSPEEKTHLGVLRNGTKLILNSASGAGDTTHTTPIRVNNAIISMRIIGQLFSWRIGQAQTLAGARIISTNTDGLYSVLDEETNNRVLAEQQALINVEIEPEPLIIVSKDSNNRLELEVPEDDSTPVWEAKIVSASGGTLACHQEPQPTKSLAHPAVLDWALARYLRYAAGAYVPSWRTDPISLAEPLDRRLGKQLLLEAARDSDPVLAARLFQNVVVASNGKVTIPFASDPVDPSSDDQDTVVNPRTIQHYNRMFIVHEGKPGAVSLRAAGAWVVNAASKIRRSRDGVAPVHTDPVAMGILKANGFARDRLDAQTNNRVLLPEDQDVAVRKITGIDPAWNILIENGDLLCMGEDRLRDLLGCLDLDVYLDMLASTYEKNWKNSAADAGVAGDVLAESSSQDDELAEDGIAA</sequence>
<accession>A0A3N2BLI1</accession>
<organism evidence="1 2">
    <name type="scientific">Plantibacter flavus</name>
    <dbReference type="NCBI Taxonomy" id="150123"/>
    <lineage>
        <taxon>Bacteria</taxon>
        <taxon>Bacillati</taxon>
        <taxon>Actinomycetota</taxon>
        <taxon>Actinomycetes</taxon>
        <taxon>Micrococcales</taxon>
        <taxon>Microbacteriaceae</taxon>
        <taxon>Plantibacter</taxon>
    </lineage>
</organism>
<keyword evidence="2" id="KW-1185">Reference proteome</keyword>
<protein>
    <submittedName>
        <fullName evidence="1">Uncharacterized protein</fullName>
    </submittedName>
</protein>
<reference evidence="1 2" key="1">
    <citation type="submission" date="2018-11" db="EMBL/GenBank/DDBJ databases">
        <title>Sequencing the genomes of 1000 actinobacteria strains.</title>
        <authorList>
            <person name="Klenk H.-P."/>
        </authorList>
    </citation>
    <scope>NUCLEOTIDE SEQUENCE [LARGE SCALE GENOMIC DNA]</scope>
    <source>
        <strain evidence="1 2">DSM 14012</strain>
    </source>
</reference>
<dbReference type="Proteomes" id="UP000266915">
    <property type="component" value="Unassembled WGS sequence"/>
</dbReference>